<dbReference type="InterPro" id="IPR039164">
    <property type="entry name" value="UBR1-like"/>
</dbReference>
<dbReference type="GeneID" id="30027529"/>
<accession>A0A1A0HDZ1</accession>
<keyword evidence="13" id="KW-1185">Reference proteome</keyword>
<comment type="caution">
    <text evidence="12">The sequence shown here is derived from an EMBL/GenBank/DDBJ whole genome shotgun (WGS) entry which is preliminary data.</text>
</comment>
<dbReference type="Gene3D" id="2.10.110.30">
    <property type="match status" value="1"/>
</dbReference>
<protein>
    <recommendedName>
        <fullName evidence="10">E3 ubiquitin-protein ligase</fullName>
        <ecNumber evidence="10">2.3.2.27</ecNumber>
    </recommendedName>
</protein>
<comment type="similarity">
    <text evidence="8 10">Belongs to the E3 ubiquitin-protein ligase UBR1-like family.</text>
</comment>
<feature type="domain" description="UBR-type" evidence="11">
    <location>
        <begin position="83"/>
        <end position="155"/>
    </location>
</feature>
<evidence type="ECO:0000256" key="10">
    <source>
        <dbReference type="RuleBase" id="RU366018"/>
    </source>
</evidence>
<dbReference type="GO" id="GO:0005737">
    <property type="term" value="C:cytoplasm"/>
    <property type="evidence" value="ECO:0007669"/>
    <property type="project" value="TreeGrafter"/>
</dbReference>
<dbReference type="PANTHER" id="PTHR21497">
    <property type="entry name" value="UBIQUITIN LIGASE E3 ALPHA-RELATED"/>
    <property type="match status" value="1"/>
</dbReference>
<dbReference type="PANTHER" id="PTHR21497:SF26">
    <property type="entry name" value="E3 UBIQUITIN-PROTEIN LIGASE UBR1"/>
    <property type="match status" value="1"/>
</dbReference>
<dbReference type="InterPro" id="IPR055194">
    <property type="entry name" value="UBR1-like_WH"/>
</dbReference>
<evidence type="ECO:0000313" key="12">
    <source>
        <dbReference type="EMBL" id="OBA22231.1"/>
    </source>
</evidence>
<evidence type="ECO:0000256" key="9">
    <source>
        <dbReference type="PROSITE-ProRule" id="PRU00508"/>
    </source>
</evidence>
<evidence type="ECO:0000256" key="8">
    <source>
        <dbReference type="ARBA" id="ARBA00046341"/>
    </source>
</evidence>
<dbReference type="EMBL" id="LXTC01000002">
    <property type="protein sequence ID" value="OBA22231.1"/>
    <property type="molecule type" value="Genomic_DNA"/>
</dbReference>
<dbReference type="Pfam" id="PF22960">
    <property type="entry name" value="WHD_UBR1"/>
    <property type="match status" value="1"/>
</dbReference>
<comment type="pathway">
    <text evidence="2 10">Protein modification; protein ubiquitination.</text>
</comment>
<comment type="catalytic activity">
    <reaction evidence="1 10">
        <text>S-ubiquitinyl-[E2 ubiquitin-conjugating enzyme]-L-cysteine + [acceptor protein]-L-lysine = [E2 ubiquitin-conjugating enzyme]-L-cysteine + N(6)-ubiquitinyl-[acceptor protein]-L-lysine.</text>
        <dbReference type="EC" id="2.3.2.27"/>
    </reaction>
</comment>
<dbReference type="EC" id="2.3.2.27" evidence="10"/>
<evidence type="ECO:0000256" key="7">
    <source>
        <dbReference type="ARBA" id="ARBA00022833"/>
    </source>
</evidence>
<evidence type="ECO:0000256" key="4">
    <source>
        <dbReference type="ARBA" id="ARBA00022723"/>
    </source>
</evidence>
<evidence type="ECO:0000256" key="5">
    <source>
        <dbReference type="ARBA" id="ARBA00022771"/>
    </source>
</evidence>
<dbReference type="GO" id="GO:0000151">
    <property type="term" value="C:ubiquitin ligase complex"/>
    <property type="evidence" value="ECO:0007669"/>
    <property type="project" value="TreeGrafter"/>
</dbReference>
<dbReference type="Pfam" id="PF02207">
    <property type="entry name" value="zf-UBR"/>
    <property type="match status" value="1"/>
</dbReference>
<evidence type="ECO:0000313" key="13">
    <source>
        <dbReference type="Proteomes" id="UP000092555"/>
    </source>
</evidence>
<evidence type="ECO:0000256" key="2">
    <source>
        <dbReference type="ARBA" id="ARBA00004906"/>
    </source>
</evidence>
<organism evidence="12 13">
    <name type="scientific">Metschnikowia bicuspidata var. bicuspidata NRRL YB-4993</name>
    <dbReference type="NCBI Taxonomy" id="869754"/>
    <lineage>
        <taxon>Eukaryota</taxon>
        <taxon>Fungi</taxon>
        <taxon>Dikarya</taxon>
        <taxon>Ascomycota</taxon>
        <taxon>Saccharomycotina</taxon>
        <taxon>Pichiomycetes</taxon>
        <taxon>Metschnikowiaceae</taxon>
        <taxon>Metschnikowia</taxon>
    </lineage>
</organism>
<keyword evidence="7 10" id="KW-0862">Zinc</keyword>
<dbReference type="FunFam" id="2.10.110.30:FF:000002">
    <property type="entry name" value="Putative e3 ubiquitin-protein ligase ubr3"/>
    <property type="match status" value="1"/>
</dbReference>
<keyword evidence="3 10" id="KW-0808">Transferase</keyword>
<dbReference type="PROSITE" id="PS51157">
    <property type="entry name" value="ZF_UBR"/>
    <property type="match status" value="1"/>
</dbReference>
<evidence type="ECO:0000256" key="6">
    <source>
        <dbReference type="ARBA" id="ARBA00022786"/>
    </source>
</evidence>
<dbReference type="InterPro" id="IPR003126">
    <property type="entry name" value="Znf_UBR"/>
</dbReference>
<keyword evidence="6 10" id="KW-0833">Ubl conjugation pathway</keyword>
<evidence type="ECO:0000256" key="3">
    <source>
        <dbReference type="ARBA" id="ARBA00022679"/>
    </source>
</evidence>
<dbReference type="OrthoDB" id="26387at2759"/>
<evidence type="ECO:0000256" key="1">
    <source>
        <dbReference type="ARBA" id="ARBA00000900"/>
    </source>
</evidence>
<keyword evidence="4 10" id="KW-0479">Metal-binding</keyword>
<dbReference type="UniPathway" id="UPA00143"/>
<evidence type="ECO:0000259" key="11">
    <source>
        <dbReference type="PROSITE" id="PS51157"/>
    </source>
</evidence>
<gene>
    <name evidence="12" type="ORF">METBIDRAFT_148750</name>
</gene>
<dbReference type="Proteomes" id="UP000092555">
    <property type="component" value="Unassembled WGS sequence"/>
</dbReference>
<dbReference type="Pfam" id="PF18995">
    <property type="entry name" value="PRT6_C"/>
    <property type="match status" value="1"/>
</dbReference>
<dbReference type="RefSeq" id="XP_018712727.1">
    <property type="nucleotide sequence ID" value="XM_018854553.1"/>
</dbReference>
<reference evidence="12 13" key="1">
    <citation type="submission" date="2016-05" db="EMBL/GenBank/DDBJ databases">
        <title>Comparative genomics of biotechnologically important yeasts.</title>
        <authorList>
            <consortium name="DOE Joint Genome Institute"/>
            <person name="Riley R."/>
            <person name="Haridas S."/>
            <person name="Wolfe K.H."/>
            <person name="Lopes M.R."/>
            <person name="Hittinger C.T."/>
            <person name="Goker M."/>
            <person name="Salamov A."/>
            <person name="Wisecaver J."/>
            <person name="Long T.M."/>
            <person name="Aerts A.L."/>
            <person name="Barry K."/>
            <person name="Choi C."/>
            <person name="Clum A."/>
            <person name="Coughlan A.Y."/>
            <person name="Deshpande S."/>
            <person name="Douglass A.P."/>
            <person name="Hanson S.J."/>
            <person name="Klenk H.-P."/>
            <person name="LaButti K."/>
            <person name="Lapidus A."/>
            <person name="Lindquist E."/>
            <person name="Lipzen A."/>
            <person name="Meier-kolthoff J.P."/>
            <person name="Ohm R.A."/>
            <person name="Otillar R.P."/>
            <person name="Pangilinan J."/>
            <person name="Peng Y."/>
            <person name="Rokas A."/>
            <person name="Rosa C.A."/>
            <person name="Scheuner C."/>
            <person name="Sibirny A.A."/>
            <person name="Slot J.C."/>
            <person name="Stielow J.B."/>
            <person name="Sun H."/>
            <person name="Kurtzman C.P."/>
            <person name="Blackwell M."/>
            <person name="Grigoriev I.V."/>
            <person name="Jeffries T.W."/>
        </authorList>
    </citation>
    <scope>NUCLEOTIDE SEQUENCE [LARGE SCALE GENOMIC DNA]</scope>
    <source>
        <strain evidence="12 13">NRRL YB-4993</strain>
    </source>
</reference>
<sequence length="1740" mass="198293">MQDLKKFLVELPSLNGYRDDRTLKRAVFQALYFAATEEGKHLDLLFKAIDLQFNFDPWRISDNDEKPFYEYVVSENYTHPSNQVCGRTLQSNEKVYRCADCGYDDTCVMCSFCFKREFHEGHNVSVYLSQANGGMCDCGDDTAFVRPLDCACLSSDEAPQISPQFKSALRATIETVLDYVLDVTNYSINTLPFIHQNINGQGELELTTKDISNAGSLSKDMYGVDDVNSEDKWYLILWNDENHDYPEAETGIRAATGMDDRKAKYTANEINRKGRAILRESKDYTDLLESQNLAQADGLVATISSARDFIRESIIFQIFNWLEEIISFEGNTGFREASKHILAQVLLEPGFEFSKPMTFEFLKSVSSDLEGPCSMNGIPLEGDFLNPFNVSIDCEAKLESLSDSVKRIIIPNDGSGIVKSRILYLLAFEVRFVSVIRKRFTNSIIPVLFIDPSIKESFCDQYVNAYPMLMSILAFSDREEELASASEISVQLFTCPRTNKWIFKSGNLLKLLYPLCQLIEDESSLKNTDGFPNLVDIVFDIRSKREKSAIHNTIKTCIENVTRVVTKNDEVNQLNYFLARETLPLFLTFLRLFQGLSPVVRKYGDHVERESITEFYSFILKAVPVSSIVYHATRVVDLNLVSAKKATVPIFRYLESRTSLSGTSSFRVSRDPVSPFNPLNSFISFVLQETGVDAIQEFLCDSKNDFNSISDFSLRNIVLVSQVKIGLWIRNGISVARQVCYLLDSLADVNYSRDVHLNQIAAIVDQPEETMMHFIDRWELAEWFLGKVEFDQTVYEQKFSFICEKLTLFLYKLLVDRLNLDRLVTDVPKDDFISKSICYALCEEPQSYSKLKKLLPLYISKSENFDRILRECADYQPPVGLYDVGLYRLRSSLYQTLDPMGQVDGENSQSIFEALFANASKHNNCESKETILVPQISSSSSNFVNIKIGAIFRTKTFAKLMYKLLQLAISTGDEEYLPHLLHLLHAIILDCEQIFGADHLEKNLVAIPICNLLLTIAESTMSKPVTQKADFLLKQFVCRNGNVMESLVDCFGEAHIDSYRLREENLSDTKRQKSTKLAQNRKAKIMKKFAKQREKFLKGNDMFKDEETQVHMGSQVPILRNCVYCGEAESIEKPFGIPSVTSAASIFWGVSLQDPELVDLAFSDYSKTLSLEENGVYSKGFPKNLRSTSDVSSSCGHGIHIDCQNRTRILDTFLIPCSLCHNFYDDVIPSYLHYPDFFDPSILTGKPLVSDSETLVRSFNEHRNRQILHSVVLSGYFENDGSFRGELTTVLCSAFKISDQKTSLTFEDKNIDALERIETLIANTIKANEISMRVDEDDVQQLFMKETPASLESLIRSLIQSRVVLFETQKSFVREIYKRDKSRDTVAKDHDNGIFKEVVSLLFSSNESLQTIIRYGFAKLIAQTSITLCAEFDTFLLRAQLVSDCALHTELIDSAASYCDNFLGSLNIDFSSKSSSYFGNFFLALERCVLPFLRQCAILVDILLSKKSVESNYISNARLKALNEFCEPQNYRYSSSPLCLLLKLPKLVDILSISRLDNDLHFESKILQTHIKNWKGFATNSLRTLEYPNVPRLINLPNDFNTTITDPRHILPSDMICLLCGKKVLSWLKSSHHRECSPLSLLFCPEENSITTVLKLGHEPFEIKIPGPYMTAHGEVKEPSLKERATLNRLRYSNLNKIWINQELFGFATRTMYGERLRPLEDLQAETLEEESFEDFEFWE</sequence>
<dbReference type="GO" id="GO:0008270">
    <property type="term" value="F:zinc ion binding"/>
    <property type="evidence" value="ECO:0007669"/>
    <property type="project" value="UniProtKB-UniRule"/>
</dbReference>
<comment type="function">
    <text evidence="10">Ubiquitin ligase protein which is a component of the N-end rule pathway. Recognizes and binds to proteins bearing specific N-terminal residues that are destabilizing according to the N-end rule, leading to their ubiquitination and subsequent degradation.</text>
</comment>
<dbReference type="SMART" id="SM00396">
    <property type="entry name" value="ZnF_UBR1"/>
    <property type="match status" value="1"/>
</dbReference>
<dbReference type="GO" id="GO:0016567">
    <property type="term" value="P:protein ubiquitination"/>
    <property type="evidence" value="ECO:0007669"/>
    <property type="project" value="UniProtKB-UniRule"/>
</dbReference>
<name>A0A1A0HDZ1_9ASCO</name>
<dbReference type="STRING" id="869754.A0A1A0HDZ1"/>
<proteinExistence type="inferred from homology"/>
<keyword evidence="5 10" id="KW-0863">Zinc-finger</keyword>
<dbReference type="GO" id="GO:0071596">
    <property type="term" value="P:ubiquitin-dependent protein catabolic process via the N-end rule pathway"/>
    <property type="evidence" value="ECO:0007669"/>
    <property type="project" value="UniProtKB-UniRule"/>
</dbReference>
<dbReference type="GO" id="GO:0061630">
    <property type="term" value="F:ubiquitin protein ligase activity"/>
    <property type="evidence" value="ECO:0007669"/>
    <property type="project" value="UniProtKB-UniRule"/>
</dbReference>
<dbReference type="CDD" id="cd19673">
    <property type="entry name" value="UBR-box_UBR3"/>
    <property type="match status" value="1"/>
</dbReference>
<dbReference type="InterPro" id="IPR044046">
    <property type="entry name" value="E3_ligase_UBR-like_C"/>
</dbReference>
<feature type="zinc finger region" description="UBR-type" evidence="9">
    <location>
        <begin position="83"/>
        <end position="155"/>
    </location>
</feature>